<dbReference type="Proteomes" id="UP000075670">
    <property type="component" value="Unassembled WGS sequence"/>
</dbReference>
<dbReference type="CDD" id="cd06088">
    <property type="entry name" value="KOW_RPL14"/>
    <property type="match status" value="1"/>
</dbReference>
<keyword evidence="4" id="KW-1185">Reference proteome</keyword>
<reference evidence="3 4" key="1">
    <citation type="submission" date="2016-02" db="EMBL/GenBank/DDBJ databases">
        <title>Genome sequence of Moorella mulderi DSM 14980.</title>
        <authorList>
            <person name="Poehlein A."/>
            <person name="Daniel R."/>
        </authorList>
    </citation>
    <scope>NUCLEOTIDE SEQUENCE [LARGE SCALE GENOMIC DNA]</scope>
    <source>
        <strain evidence="3 4">DSM 14980</strain>
    </source>
</reference>
<keyword evidence="1" id="KW-0689">Ribosomal protein</keyword>
<proteinExistence type="predicted"/>
<name>A0A151B167_9FIRM</name>
<dbReference type="GO" id="GO:1990904">
    <property type="term" value="C:ribonucleoprotein complex"/>
    <property type="evidence" value="ECO:0007669"/>
    <property type="project" value="UniProtKB-KW"/>
</dbReference>
<dbReference type="OrthoDB" id="1683515at2"/>
<organism evidence="3 4">
    <name type="scientific">Moorella mulderi DSM 14980</name>
    <dbReference type="NCBI Taxonomy" id="1122241"/>
    <lineage>
        <taxon>Bacteria</taxon>
        <taxon>Bacillati</taxon>
        <taxon>Bacillota</taxon>
        <taxon>Clostridia</taxon>
        <taxon>Neomoorellales</taxon>
        <taxon>Neomoorellaceae</taxon>
        <taxon>Neomoorella</taxon>
    </lineage>
</organism>
<evidence type="ECO:0000313" key="3">
    <source>
        <dbReference type="EMBL" id="KYH33669.1"/>
    </source>
</evidence>
<dbReference type="EMBL" id="LTBC01000001">
    <property type="protein sequence ID" value="KYH33669.1"/>
    <property type="molecule type" value="Genomic_DNA"/>
</dbReference>
<gene>
    <name evidence="3" type="ORF">MOMUL_03750</name>
</gene>
<dbReference type="InterPro" id="IPR041985">
    <property type="entry name" value="Ribosomal_eL14_KOW"/>
</dbReference>
<keyword evidence="2" id="KW-0687">Ribonucleoprotein</keyword>
<comment type="caution">
    <text evidence="3">The sequence shown here is derived from an EMBL/GenBank/DDBJ whole genome shotgun (WGS) entry which is preliminary data.</text>
</comment>
<evidence type="ECO:0000256" key="2">
    <source>
        <dbReference type="ARBA" id="ARBA00023274"/>
    </source>
</evidence>
<protein>
    <recommendedName>
        <fullName evidence="5">50S ribosomal protein L14e</fullName>
    </recommendedName>
</protein>
<sequence length="94" mass="10347">MAAGELKVGQLVYSRAGRDQGRPFLVWQLAGPGRVYLVDGKLRRTSKPKLKNVLHVQAVNRVATAIANRLKQGEVVTDAEVRRAIAQLLETEQA</sequence>
<dbReference type="SUPFAM" id="SSF50104">
    <property type="entry name" value="Translation proteins SH3-like domain"/>
    <property type="match status" value="1"/>
</dbReference>
<dbReference type="AlphaFoldDB" id="A0A151B167"/>
<dbReference type="InterPro" id="IPR008991">
    <property type="entry name" value="Translation_prot_SH3-like_sf"/>
</dbReference>
<evidence type="ECO:0008006" key="5">
    <source>
        <dbReference type="Google" id="ProtNLM"/>
    </source>
</evidence>
<accession>A0A151B167</accession>
<evidence type="ECO:0000256" key="1">
    <source>
        <dbReference type="ARBA" id="ARBA00022980"/>
    </source>
</evidence>
<evidence type="ECO:0000313" key="4">
    <source>
        <dbReference type="Proteomes" id="UP000075670"/>
    </source>
</evidence>
<dbReference type="GO" id="GO:0005840">
    <property type="term" value="C:ribosome"/>
    <property type="evidence" value="ECO:0007669"/>
    <property type="project" value="UniProtKB-KW"/>
</dbReference>
<dbReference type="PATRIC" id="fig|1122241.3.peg.403"/>